<dbReference type="CDD" id="cd01144">
    <property type="entry name" value="BtuF"/>
    <property type="match status" value="1"/>
</dbReference>
<protein>
    <submittedName>
        <fullName evidence="4">Cobalamin-binding protein</fullName>
    </submittedName>
</protein>
<dbReference type="InterPro" id="IPR002491">
    <property type="entry name" value="ABC_transptr_periplasmic_BD"/>
</dbReference>
<dbReference type="PANTHER" id="PTHR30535">
    <property type="entry name" value="VITAMIN B12-BINDING PROTEIN"/>
    <property type="match status" value="1"/>
</dbReference>
<comment type="caution">
    <text evidence="4">The sequence shown here is derived from an EMBL/GenBank/DDBJ whole genome shotgun (WGS) entry which is preliminary data.</text>
</comment>
<organism evidence="4 5">
    <name type="scientific">Undibacterium arcticum</name>
    <dbReference type="NCBI Taxonomy" id="1762892"/>
    <lineage>
        <taxon>Bacteria</taxon>
        <taxon>Pseudomonadati</taxon>
        <taxon>Pseudomonadota</taxon>
        <taxon>Betaproteobacteria</taxon>
        <taxon>Burkholderiales</taxon>
        <taxon>Oxalobacteraceae</taxon>
        <taxon>Undibacterium</taxon>
    </lineage>
</organism>
<dbReference type="PANTHER" id="PTHR30535:SF34">
    <property type="entry name" value="MOLYBDATE-BINDING PROTEIN MOLA"/>
    <property type="match status" value="1"/>
</dbReference>
<dbReference type="Gene3D" id="3.40.50.1980">
    <property type="entry name" value="Nitrogenase molybdenum iron protein domain"/>
    <property type="match status" value="2"/>
</dbReference>
<reference evidence="5" key="1">
    <citation type="journal article" date="2019" name="Int. J. Syst. Evol. Microbiol.">
        <title>The Global Catalogue of Microorganisms (GCM) 10K type strain sequencing project: providing services to taxonomists for standard genome sequencing and annotation.</title>
        <authorList>
            <consortium name="The Broad Institute Genomics Platform"/>
            <consortium name="The Broad Institute Genome Sequencing Center for Infectious Disease"/>
            <person name="Wu L."/>
            <person name="Ma J."/>
        </authorList>
    </citation>
    <scope>NUCLEOTIDE SEQUENCE [LARGE SCALE GENOMIC DNA]</scope>
    <source>
        <strain evidence="5">KCTC 42986</strain>
    </source>
</reference>
<gene>
    <name evidence="4" type="ORF">ACFOFO_17460</name>
</gene>
<dbReference type="NCBIfam" id="NF038402">
    <property type="entry name" value="TroA_like"/>
    <property type="match status" value="1"/>
</dbReference>
<evidence type="ECO:0000256" key="2">
    <source>
        <dbReference type="SAM" id="SignalP"/>
    </source>
</evidence>
<keyword evidence="5" id="KW-1185">Reference proteome</keyword>
<feature type="domain" description="Fe/B12 periplasmic-binding" evidence="3">
    <location>
        <begin position="41"/>
        <end position="290"/>
    </location>
</feature>
<dbReference type="Pfam" id="PF01497">
    <property type="entry name" value="Peripla_BP_2"/>
    <property type="match status" value="1"/>
</dbReference>
<name>A0ABV7F442_9BURK</name>
<dbReference type="InterPro" id="IPR054828">
    <property type="entry name" value="Vit_B12_bind_prot"/>
</dbReference>
<feature type="chain" id="PRO_5046555760" evidence="2">
    <location>
        <begin position="22"/>
        <end position="305"/>
    </location>
</feature>
<accession>A0ABV7F442</accession>
<dbReference type="RefSeq" id="WP_390328163.1">
    <property type="nucleotide sequence ID" value="NZ_JBHRTP010000054.1"/>
</dbReference>
<dbReference type="SUPFAM" id="SSF53807">
    <property type="entry name" value="Helical backbone' metal receptor"/>
    <property type="match status" value="1"/>
</dbReference>
<evidence type="ECO:0000256" key="1">
    <source>
        <dbReference type="ARBA" id="ARBA00022729"/>
    </source>
</evidence>
<dbReference type="EMBL" id="JBHRTP010000054">
    <property type="protein sequence ID" value="MFC3109730.1"/>
    <property type="molecule type" value="Genomic_DNA"/>
</dbReference>
<feature type="signal peptide" evidence="2">
    <location>
        <begin position="1"/>
        <end position="21"/>
    </location>
</feature>
<keyword evidence="1 2" id="KW-0732">Signal</keyword>
<dbReference type="InterPro" id="IPR050902">
    <property type="entry name" value="ABC_Transporter_SBP"/>
</dbReference>
<proteinExistence type="predicted"/>
<dbReference type="PROSITE" id="PS50983">
    <property type="entry name" value="FE_B12_PBP"/>
    <property type="match status" value="1"/>
</dbReference>
<sequence>MKYNINKLGYLLALFSCHALAAITVQDDAGKTITLAKPAQRVLTLAPHVTELVFAAGGGDRIVGTVSYSDFPPAAKKIPLVGDNRQVDMERVLALKPDLIVVWMHGNADRQIEMLRKLNIPLFQSEPHKLGDIADNIERIGKLLGTEKVAQQAADEQRAKLAALKARYGNRSPVRMMYQVWDKPLYTLNGKHIVSDAIRLCGGENIFANMTVIAPNVTVEAVLQENPEAILSGDQRNQNGGGVSLWKAYPTMQAVRNGNLFSLDGDLLSRSGPRMVEGTAALCEKLELARQHRSAHPAGPGKVQP</sequence>
<evidence type="ECO:0000313" key="4">
    <source>
        <dbReference type="EMBL" id="MFC3109730.1"/>
    </source>
</evidence>
<dbReference type="Proteomes" id="UP001595530">
    <property type="component" value="Unassembled WGS sequence"/>
</dbReference>
<evidence type="ECO:0000313" key="5">
    <source>
        <dbReference type="Proteomes" id="UP001595530"/>
    </source>
</evidence>
<evidence type="ECO:0000259" key="3">
    <source>
        <dbReference type="PROSITE" id="PS50983"/>
    </source>
</evidence>